<dbReference type="Proteomes" id="UP001303046">
    <property type="component" value="Unassembled WGS sequence"/>
</dbReference>
<comment type="caution">
    <text evidence="2">The sequence shown here is derived from an EMBL/GenBank/DDBJ whole genome shotgun (WGS) entry which is preliminary data.</text>
</comment>
<name>A0ABR1DC73_NECAM</name>
<organism evidence="2 3">
    <name type="scientific">Necator americanus</name>
    <name type="common">Human hookworm</name>
    <dbReference type="NCBI Taxonomy" id="51031"/>
    <lineage>
        <taxon>Eukaryota</taxon>
        <taxon>Metazoa</taxon>
        <taxon>Ecdysozoa</taxon>
        <taxon>Nematoda</taxon>
        <taxon>Chromadorea</taxon>
        <taxon>Rhabditida</taxon>
        <taxon>Rhabditina</taxon>
        <taxon>Rhabditomorpha</taxon>
        <taxon>Strongyloidea</taxon>
        <taxon>Ancylostomatidae</taxon>
        <taxon>Bunostominae</taxon>
        <taxon>Necator</taxon>
    </lineage>
</organism>
<dbReference type="InterPro" id="IPR041426">
    <property type="entry name" value="Mos1_HTH"/>
</dbReference>
<dbReference type="Pfam" id="PF17906">
    <property type="entry name" value="HTH_48"/>
    <property type="match status" value="1"/>
</dbReference>
<dbReference type="EMBL" id="JAVFWL010000004">
    <property type="protein sequence ID" value="KAK6748087.1"/>
    <property type="molecule type" value="Genomic_DNA"/>
</dbReference>
<accession>A0ABR1DC73</accession>
<evidence type="ECO:0000313" key="3">
    <source>
        <dbReference type="Proteomes" id="UP001303046"/>
    </source>
</evidence>
<feature type="domain" description="Mos1 transposase HTH" evidence="1">
    <location>
        <begin position="37"/>
        <end position="83"/>
    </location>
</feature>
<sequence length="96" mass="11544">MTSKLLRPEGYCLCGIRKHQLARLMMVCTTQELYWNVQIRMCLLYDFKFGLKATESVNRINIVFAWGTFTIRYAQRWFKRFREDAEGLEDMPRPQL</sequence>
<keyword evidence="3" id="KW-1185">Reference proteome</keyword>
<protein>
    <recommendedName>
        <fullName evidence="1">Mos1 transposase HTH domain-containing protein</fullName>
    </recommendedName>
</protein>
<gene>
    <name evidence="2" type="primary">Necator_chrIV.g14278</name>
    <name evidence="2" type="ORF">RB195_000984</name>
</gene>
<reference evidence="2 3" key="1">
    <citation type="submission" date="2023-08" db="EMBL/GenBank/DDBJ databases">
        <title>A Necator americanus chromosomal reference genome.</title>
        <authorList>
            <person name="Ilik V."/>
            <person name="Petrzelkova K.J."/>
            <person name="Pardy F."/>
            <person name="Fuh T."/>
            <person name="Niatou-Singa F.S."/>
            <person name="Gouil Q."/>
            <person name="Baker L."/>
            <person name="Ritchie M.E."/>
            <person name="Jex A.R."/>
            <person name="Gazzola D."/>
            <person name="Li H."/>
            <person name="Toshio Fujiwara R."/>
            <person name="Zhan B."/>
            <person name="Aroian R.V."/>
            <person name="Pafco B."/>
            <person name="Schwarz E.M."/>
        </authorList>
    </citation>
    <scope>NUCLEOTIDE SEQUENCE [LARGE SCALE GENOMIC DNA]</scope>
    <source>
        <strain evidence="2 3">Aroian</strain>
        <tissue evidence="2">Whole animal</tissue>
    </source>
</reference>
<proteinExistence type="predicted"/>
<dbReference type="Gene3D" id="1.10.10.1450">
    <property type="match status" value="1"/>
</dbReference>
<evidence type="ECO:0000259" key="1">
    <source>
        <dbReference type="Pfam" id="PF17906"/>
    </source>
</evidence>
<evidence type="ECO:0000313" key="2">
    <source>
        <dbReference type="EMBL" id="KAK6748087.1"/>
    </source>
</evidence>